<dbReference type="EMBL" id="GG666673">
    <property type="protein sequence ID" value="EEN44532.1"/>
    <property type="molecule type" value="Genomic_DNA"/>
</dbReference>
<proteinExistence type="predicted"/>
<dbReference type="InParanoid" id="C3ZSG7"/>
<dbReference type="InterPro" id="IPR001173">
    <property type="entry name" value="Glyco_trans_2-like"/>
</dbReference>
<sequence length="584" mass="66869">MYRETPCKCTGQRLSDHLSPSELANKQKELAASLERFEKRRIDLRDVYNQVEGSSPISYPAHGVYCRPRRTVRLKGVRIDWFDASVIQNEIQLTVPEDETQPSTEIDLSVSTEKIQVINATSQCGFNMLVSMKLYRYTSSSNLKRLIASIHELYPGTRMVIADDTPSELFTSVQAPNVDHFRMPEKTGYFAGRNLGLSQVSTEYFVYADDDHFIRNDTRLDMFVSLLDKTNFHLYFSAEAQALTHLSSFTYKVSSKIEDESWRFSTTFEITGDNGDSCLVEQFKTKHFHEIPGFPGKFQDRVTVVVKTFLRYSNLKRLIASIHELYPGTRMVIADDTPSELFTSVQAPNVDHFRMPEKTGYFAGRNLGLSQVSTEYFVYADDDHFIRNDTRLDMFVSLLDKTNFHLVNNYFSAEAQALTHLSSFTYKVSSKIEDESWRFTTTFEITGDNGDSCLVEQFKTKHFHEIPGFPGCYANEKGENFFMASTNEMKSIGFDPDPALSRIGHEELFFSALGRLRTAACRNNVVGHNRTGPEFKQAHYERFRRPGKETKALKSKYSLLKHNLACTQIGPHRRGNRTEAKPKK</sequence>
<gene>
    <name evidence="2" type="ORF">BRAFLDRAFT_79475</name>
</gene>
<name>C3ZSG7_BRAFL</name>
<dbReference type="Gene3D" id="3.90.550.10">
    <property type="entry name" value="Spore Coat Polysaccharide Biosynthesis Protein SpsA, Chain A"/>
    <property type="match status" value="2"/>
</dbReference>
<dbReference type="CDD" id="cd00761">
    <property type="entry name" value="Glyco_tranf_GTA_type"/>
    <property type="match status" value="2"/>
</dbReference>
<organism>
    <name type="scientific">Branchiostoma floridae</name>
    <name type="common">Florida lancelet</name>
    <name type="synonym">Amphioxus</name>
    <dbReference type="NCBI Taxonomy" id="7739"/>
    <lineage>
        <taxon>Eukaryota</taxon>
        <taxon>Metazoa</taxon>
        <taxon>Chordata</taxon>
        <taxon>Cephalochordata</taxon>
        <taxon>Leptocardii</taxon>
        <taxon>Amphioxiformes</taxon>
        <taxon>Branchiostomatidae</taxon>
        <taxon>Branchiostoma</taxon>
    </lineage>
</organism>
<accession>C3ZSG7</accession>
<feature type="domain" description="Glycosyltransferase 2-like" evidence="1">
    <location>
        <begin position="138"/>
        <end position="232"/>
    </location>
</feature>
<dbReference type="PANTHER" id="PTHR15046:SF3">
    <property type="entry name" value="BETA-1,4 N-ACETYLGALACTOSAMINYLTRANSFERASE 2-LIKE"/>
    <property type="match status" value="1"/>
</dbReference>
<dbReference type="Pfam" id="PF00535">
    <property type="entry name" value="Glycos_transf_2"/>
    <property type="match status" value="2"/>
</dbReference>
<evidence type="ECO:0000313" key="2">
    <source>
        <dbReference type="EMBL" id="EEN44532.1"/>
    </source>
</evidence>
<evidence type="ECO:0000259" key="1">
    <source>
        <dbReference type="Pfam" id="PF00535"/>
    </source>
</evidence>
<dbReference type="PANTHER" id="PTHR15046">
    <property type="entry name" value="GLYCO_TRANS_2-LIKE DOMAIN-CONTAINING PROTEIN"/>
    <property type="match status" value="1"/>
</dbReference>
<dbReference type="InterPro" id="IPR029044">
    <property type="entry name" value="Nucleotide-diphossugar_trans"/>
</dbReference>
<protein>
    <recommendedName>
        <fullName evidence="1">Glycosyltransferase 2-like domain-containing protein</fullName>
    </recommendedName>
</protein>
<reference evidence="2" key="1">
    <citation type="journal article" date="2008" name="Nature">
        <title>The amphioxus genome and the evolution of the chordate karyotype.</title>
        <authorList>
            <consortium name="US DOE Joint Genome Institute (JGI-PGF)"/>
            <person name="Putnam N.H."/>
            <person name="Butts T."/>
            <person name="Ferrier D.E.K."/>
            <person name="Furlong R.F."/>
            <person name="Hellsten U."/>
            <person name="Kawashima T."/>
            <person name="Robinson-Rechavi M."/>
            <person name="Shoguchi E."/>
            <person name="Terry A."/>
            <person name="Yu J.-K."/>
            <person name="Benito-Gutierrez E.L."/>
            <person name="Dubchak I."/>
            <person name="Garcia-Fernandez J."/>
            <person name="Gibson-Brown J.J."/>
            <person name="Grigoriev I.V."/>
            <person name="Horton A.C."/>
            <person name="de Jong P.J."/>
            <person name="Jurka J."/>
            <person name="Kapitonov V.V."/>
            <person name="Kohara Y."/>
            <person name="Kuroki Y."/>
            <person name="Lindquist E."/>
            <person name="Lucas S."/>
            <person name="Osoegawa K."/>
            <person name="Pennacchio L.A."/>
            <person name="Salamov A.A."/>
            <person name="Satou Y."/>
            <person name="Sauka-Spengler T."/>
            <person name="Schmutz J."/>
            <person name="Shin-I T."/>
            <person name="Toyoda A."/>
            <person name="Bronner-Fraser M."/>
            <person name="Fujiyama A."/>
            <person name="Holland L.Z."/>
            <person name="Holland P.W.H."/>
            <person name="Satoh N."/>
            <person name="Rokhsar D.S."/>
        </authorList>
    </citation>
    <scope>NUCLEOTIDE SEQUENCE [LARGE SCALE GENOMIC DNA]</scope>
    <source>
        <strain evidence="2">S238N-H82</strain>
        <tissue evidence="2">Testes</tissue>
    </source>
</reference>
<dbReference type="SUPFAM" id="SSF53448">
    <property type="entry name" value="Nucleotide-diphospho-sugar transferases"/>
    <property type="match status" value="2"/>
</dbReference>
<feature type="domain" description="Glycosyltransferase 2-like" evidence="1">
    <location>
        <begin position="303"/>
        <end position="438"/>
    </location>
</feature>
<dbReference type="eggNOG" id="ENOG502QTK7">
    <property type="taxonomic scope" value="Eukaryota"/>
</dbReference>
<dbReference type="AlphaFoldDB" id="C3ZSG7"/>